<dbReference type="GeneID" id="54781922"/>
<dbReference type="AlphaFoldDB" id="A0A642UNR1"/>
<name>A0A642UNR1_DIURU</name>
<gene>
    <name evidence="1" type="ORF">DIURU_003271</name>
</gene>
<dbReference type="Gene3D" id="3.80.10.10">
    <property type="entry name" value="Ribonuclease Inhibitor"/>
    <property type="match status" value="1"/>
</dbReference>
<evidence type="ECO:0000313" key="1">
    <source>
        <dbReference type="EMBL" id="KAA8901419.1"/>
    </source>
</evidence>
<dbReference type="RefSeq" id="XP_034011944.1">
    <property type="nucleotide sequence ID" value="XM_034156015.1"/>
</dbReference>
<proteinExistence type="predicted"/>
<dbReference type="InterPro" id="IPR032675">
    <property type="entry name" value="LRR_dom_sf"/>
</dbReference>
<dbReference type="SUPFAM" id="SSF52058">
    <property type="entry name" value="L domain-like"/>
    <property type="match status" value="1"/>
</dbReference>
<dbReference type="EMBL" id="SWFT01000103">
    <property type="protein sequence ID" value="KAA8901419.1"/>
    <property type="molecule type" value="Genomic_DNA"/>
</dbReference>
<protein>
    <submittedName>
        <fullName evidence="1">Uncharacterized protein</fullName>
    </submittedName>
</protein>
<dbReference type="VEuPathDB" id="FungiDB:DIURU_003271"/>
<accession>A0A642UNR1</accession>
<reference evidence="1 2" key="1">
    <citation type="submission" date="2019-07" db="EMBL/GenBank/DDBJ databases">
        <title>Genome assembly of two rare yeast pathogens: Diutina rugosa and Trichomonascus ciferrii.</title>
        <authorList>
            <person name="Mixao V."/>
            <person name="Saus E."/>
            <person name="Hansen A."/>
            <person name="Lass-Flor C."/>
            <person name="Gabaldon T."/>
        </authorList>
    </citation>
    <scope>NUCLEOTIDE SEQUENCE [LARGE SCALE GENOMIC DNA]</scope>
    <source>
        <strain evidence="1 2">CBS 613</strain>
    </source>
</reference>
<keyword evidence="2" id="KW-1185">Reference proteome</keyword>
<comment type="caution">
    <text evidence="1">The sequence shown here is derived from an EMBL/GenBank/DDBJ whole genome shotgun (WGS) entry which is preliminary data.</text>
</comment>
<sequence length="621" mass="70443">MPTTLADVPYDVGRHIFAKLDVPSVCRLYIAYKPLAYAKEIADYLSKCTVKVSPETVITADTTKIEFAELAQLPPMDIVVESSEPYLDITLWWLRKIPFKSIELSIYERYRYKGPMTDQPDLTFLGAALTKLKLINFVVQAKKIPTAIKEISLVGCSFKETLDLCRHTALSRYHCLGCQHSAVKVKLPSSITILDQCDHEGQLTDASRLPNLKHFVGRRVTNVPWSQLEVVRANNIPRNETLAQVKEYTSSRWVTLHRQCPKLERAILYADLFPDVSSIFTDHQQAQLTHLKAGALHLRDLSLFQNLKALNCEFNDTLTEDYPLPPKLVELMVRKCPSVKGIPPSVEKFVYIASPPYEAGDRVFVAESTTLKLLQVVRASKVTIDCPQLTSLFLEDMMIDHPVSVYAPKLVRLVYEGEQPFPLENDFPNLEYLVLERSQQDVVLKNHLKSIELNRMNPEKLSISADYVSLERIVVPYGANINATELKTDTSLSRVRDLSCRDLTCPCIDRPPSMVEKLTCSFAIGKKRPHGGYSIAPDIRHCENLRYLSIKGGSRLLQTLRCPPSLRQLIVKTGVDFEMLHIETTNPLEYFECDYKDTISEESFTFNQKPASINFSVTEEP</sequence>
<organism evidence="1 2">
    <name type="scientific">Diutina rugosa</name>
    <name type="common">Yeast</name>
    <name type="synonym">Candida rugosa</name>
    <dbReference type="NCBI Taxonomy" id="5481"/>
    <lineage>
        <taxon>Eukaryota</taxon>
        <taxon>Fungi</taxon>
        <taxon>Dikarya</taxon>
        <taxon>Ascomycota</taxon>
        <taxon>Saccharomycotina</taxon>
        <taxon>Pichiomycetes</taxon>
        <taxon>Debaryomycetaceae</taxon>
        <taxon>Diutina</taxon>
    </lineage>
</organism>
<evidence type="ECO:0000313" key="2">
    <source>
        <dbReference type="Proteomes" id="UP000449547"/>
    </source>
</evidence>
<dbReference type="Proteomes" id="UP000449547">
    <property type="component" value="Unassembled WGS sequence"/>
</dbReference>